<reference evidence="1 2" key="1">
    <citation type="submission" date="2024-01" db="EMBL/GenBank/DDBJ databases">
        <authorList>
            <person name="Allen C."/>
            <person name="Tagirdzhanova G."/>
        </authorList>
    </citation>
    <scope>NUCLEOTIDE SEQUENCE [LARGE SCALE GENOMIC DNA]</scope>
</reference>
<protein>
    <submittedName>
        <fullName evidence="1">Uncharacterized protein</fullName>
    </submittedName>
</protein>
<evidence type="ECO:0000313" key="2">
    <source>
        <dbReference type="Proteomes" id="UP001642406"/>
    </source>
</evidence>
<sequence length="225" mass="25472">MLTIPRPRASTPRIFPTLPLTLTCKKTFPGRGRLPFIKGPLGVLCPTCSQLLRFVNGEWLSMVAMLKRICAHRIAGKLQTVNDSEPRVAGFLGNLRPATTRDLESLGFRRSLAFRTDIRGNVFRLHNWTALCLFQRLIVHGFLTRKGEHINWRELDCWLAQTRAQDSVIPAVPNLVPNWYDAVMMIRDIDANSPRNNNVAVNNARQQTSAEIDAWLDNVYGPAQQ</sequence>
<name>A0ABP0BDN0_9PEZI</name>
<proteinExistence type="predicted"/>
<dbReference type="EMBL" id="CAWUHC010000021">
    <property type="protein sequence ID" value="CAK7217675.1"/>
    <property type="molecule type" value="Genomic_DNA"/>
</dbReference>
<gene>
    <name evidence="1" type="ORF">SBRCBS47491_003246</name>
</gene>
<comment type="caution">
    <text evidence="1">The sequence shown here is derived from an EMBL/GenBank/DDBJ whole genome shotgun (WGS) entry which is preliminary data.</text>
</comment>
<dbReference type="Proteomes" id="UP001642406">
    <property type="component" value="Unassembled WGS sequence"/>
</dbReference>
<organism evidence="1 2">
    <name type="scientific">Sporothrix bragantina</name>
    <dbReference type="NCBI Taxonomy" id="671064"/>
    <lineage>
        <taxon>Eukaryota</taxon>
        <taxon>Fungi</taxon>
        <taxon>Dikarya</taxon>
        <taxon>Ascomycota</taxon>
        <taxon>Pezizomycotina</taxon>
        <taxon>Sordariomycetes</taxon>
        <taxon>Sordariomycetidae</taxon>
        <taxon>Ophiostomatales</taxon>
        <taxon>Ophiostomataceae</taxon>
        <taxon>Sporothrix</taxon>
    </lineage>
</organism>
<accession>A0ABP0BDN0</accession>
<keyword evidence="2" id="KW-1185">Reference proteome</keyword>
<evidence type="ECO:0000313" key="1">
    <source>
        <dbReference type="EMBL" id="CAK7217675.1"/>
    </source>
</evidence>